<reference evidence="4" key="1">
    <citation type="submission" date="2021-02" db="EMBL/GenBank/DDBJ databases">
        <title>Neisseriaceae sp. 26B isolated from the cloaca of a Common Toad-headed Turtle (Mesoclemmys nasuta).</title>
        <authorList>
            <person name="Spergser J."/>
            <person name="Busse H.-J."/>
        </authorList>
    </citation>
    <scope>NUCLEOTIDE SEQUENCE</scope>
    <source>
        <strain evidence="4">26B</strain>
    </source>
</reference>
<accession>A0A892ZP57</accession>
<dbReference type="KEGG" id="ptes:JQU52_04240"/>
<evidence type="ECO:0000256" key="2">
    <source>
        <dbReference type="ARBA" id="ARBA00022729"/>
    </source>
</evidence>
<evidence type="ECO:0000256" key="1">
    <source>
        <dbReference type="ARBA" id="ARBA00009091"/>
    </source>
</evidence>
<dbReference type="InterPro" id="IPR005632">
    <property type="entry name" value="Chaperone_Skp"/>
</dbReference>
<comment type="similarity">
    <text evidence="1">Belongs to the Skp family.</text>
</comment>
<dbReference type="GO" id="GO:0005829">
    <property type="term" value="C:cytosol"/>
    <property type="evidence" value="ECO:0007669"/>
    <property type="project" value="TreeGrafter"/>
</dbReference>
<dbReference type="GO" id="GO:0050821">
    <property type="term" value="P:protein stabilization"/>
    <property type="evidence" value="ECO:0007669"/>
    <property type="project" value="TreeGrafter"/>
</dbReference>
<dbReference type="Gene3D" id="3.30.910.20">
    <property type="entry name" value="Skp domain"/>
    <property type="match status" value="1"/>
</dbReference>
<dbReference type="Pfam" id="PF03938">
    <property type="entry name" value="OmpH"/>
    <property type="match status" value="1"/>
</dbReference>
<dbReference type="PANTHER" id="PTHR35089:SF1">
    <property type="entry name" value="CHAPERONE PROTEIN SKP"/>
    <property type="match status" value="1"/>
</dbReference>
<evidence type="ECO:0000313" key="4">
    <source>
        <dbReference type="EMBL" id="QRQ82609.1"/>
    </source>
</evidence>
<organism evidence="4 5">
    <name type="scientific">Paralysiella testudinis</name>
    <dbReference type="NCBI Taxonomy" id="2809020"/>
    <lineage>
        <taxon>Bacteria</taxon>
        <taxon>Pseudomonadati</taxon>
        <taxon>Pseudomonadota</taxon>
        <taxon>Betaproteobacteria</taxon>
        <taxon>Neisseriales</taxon>
        <taxon>Neisseriaceae</taxon>
        <taxon>Paralysiella</taxon>
    </lineage>
</organism>
<proteinExistence type="inferred from homology"/>
<evidence type="ECO:0000256" key="3">
    <source>
        <dbReference type="SAM" id="SignalP"/>
    </source>
</evidence>
<sequence>MVMMKLLQGTLLALMLGLAATAGAEGVQKLGFIDTGRVYQESRQAQAIQQTLDKEFAARQSQLQQLQTEGLRLKEALEGGKVAESEREAQAQKLIAMDREYRLKSAQLAEDYNLRRNEEFASLQQNANRVIVDLARKEGYDLILQDAIFVNKQFDITDVVIKALNAK</sequence>
<feature type="signal peptide" evidence="3">
    <location>
        <begin position="1"/>
        <end position="24"/>
    </location>
</feature>
<dbReference type="AlphaFoldDB" id="A0A892ZP57"/>
<keyword evidence="2 3" id="KW-0732">Signal</keyword>
<dbReference type="PANTHER" id="PTHR35089">
    <property type="entry name" value="CHAPERONE PROTEIN SKP"/>
    <property type="match status" value="1"/>
</dbReference>
<dbReference type="GO" id="GO:0051082">
    <property type="term" value="F:unfolded protein binding"/>
    <property type="evidence" value="ECO:0007669"/>
    <property type="project" value="InterPro"/>
</dbReference>
<dbReference type="InterPro" id="IPR024930">
    <property type="entry name" value="Skp_dom_sf"/>
</dbReference>
<evidence type="ECO:0000313" key="5">
    <source>
        <dbReference type="Proteomes" id="UP000653156"/>
    </source>
</evidence>
<gene>
    <name evidence="4" type="ORF">JQU52_04240</name>
</gene>
<dbReference type="Proteomes" id="UP000653156">
    <property type="component" value="Chromosome"/>
</dbReference>
<feature type="chain" id="PRO_5034027225" evidence="3">
    <location>
        <begin position="25"/>
        <end position="167"/>
    </location>
</feature>
<protein>
    <submittedName>
        <fullName evidence="4">OmpH family outer membrane protein</fullName>
    </submittedName>
</protein>
<dbReference type="SMART" id="SM00935">
    <property type="entry name" value="OmpH"/>
    <property type="match status" value="1"/>
</dbReference>
<dbReference type="SUPFAM" id="SSF111384">
    <property type="entry name" value="OmpH-like"/>
    <property type="match status" value="1"/>
</dbReference>
<dbReference type="EMBL" id="CP069798">
    <property type="protein sequence ID" value="QRQ82609.1"/>
    <property type="molecule type" value="Genomic_DNA"/>
</dbReference>
<keyword evidence="5" id="KW-1185">Reference proteome</keyword>
<name>A0A892ZP57_9NEIS</name>